<sequence length="140" mass="15446">MIAPVAPLRPYTGLSYTRLPTVAARPARRRRKRYRVVVAADLQYEFTAALWPWEVRRDLWTFVSLPDRASAEIAEFADGLTRGFGSVPVRVRIGTMTWRTSVFPGGTGGGYVLPVKRAVREANGVEVGDEVAVSLEVLVG</sequence>
<reference evidence="2" key="1">
    <citation type="journal article" date="2019" name="Int. J. Syst. Evol. Microbiol.">
        <title>The Global Catalogue of Microorganisms (GCM) 10K type strain sequencing project: providing services to taxonomists for standard genome sequencing and annotation.</title>
        <authorList>
            <consortium name="The Broad Institute Genomics Platform"/>
            <consortium name="The Broad Institute Genome Sequencing Center for Infectious Disease"/>
            <person name="Wu L."/>
            <person name="Ma J."/>
        </authorList>
    </citation>
    <scope>NUCLEOTIDE SEQUENCE [LARGE SCALE GENOMIC DNA]</scope>
    <source>
        <strain evidence="2">NBRC 108725</strain>
    </source>
</reference>
<keyword evidence="2" id="KW-1185">Reference proteome</keyword>
<evidence type="ECO:0008006" key="3">
    <source>
        <dbReference type="Google" id="ProtNLM"/>
    </source>
</evidence>
<dbReference type="SUPFAM" id="SSF141694">
    <property type="entry name" value="AF2212/PG0164-like"/>
    <property type="match status" value="1"/>
</dbReference>
<dbReference type="Gene3D" id="2.40.30.100">
    <property type="entry name" value="AF2212/PG0164-like"/>
    <property type="match status" value="1"/>
</dbReference>
<gene>
    <name evidence="1" type="ORF">GCM10025866_03960</name>
</gene>
<evidence type="ECO:0000313" key="1">
    <source>
        <dbReference type="EMBL" id="BDZ44487.1"/>
    </source>
</evidence>
<dbReference type="EMBL" id="AP027731">
    <property type="protein sequence ID" value="BDZ44487.1"/>
    <property type="molecule type" value="Genomic_DNA"/>
</dbReference>
<protein>
    <recommendedName>
        <fullName evidence="3">DUF1905 domain-containing protein</fullName>
    </recommendedName>
</protein>
<evidence type="ECO:0000313" key="2">
    <source>
        <dbReference type="Proteomes" id="UP001321498"/>
    </source>
</evidence>
<dbReference type="InterPro" id="IPR015018">
    <property type="entry name" value="DUF1905"/>
</dbReference>
<dbReference type="Proteomes" id="UP001321498">
    <property type="component" value="Chromosome"/>
</dbReference>
<organism evidence="1 2">
    <name type="scientific">Naasia aerilata</name>
    <dbReference type="NCBI Taxonomy" id="1162966"/>
    <lineage>
        <taxon>Bacteria</taxon>
        <taxon>Bacillati</taxon>
        <taxon>Actinomycetota</taxon>
        <taxon>Actinomycetes</taxon>
        <taxon>Micrococcales</taxon>
        <taxon>Microbacteriaceae</taxon>
        <taxon>Naasia</taxon>
    </lineage>
</organism>
<dbReference type="InterPro" id="IPR037079">
    <property type="entry name" value="AF2212/PG0164-like_sf"/>
</dbReference>
<accession>A0ABN6XHX3</accession>
<dbReference type="Pfam" id="PF08922">
    <property type="entry name" value="DUF1905"/>
    <property type="match status" value="1"/>
</dbReference>
<name>A0ABN6XHX3_9MICO</name>
<proteinExistence type="predicted"/>